<proteinExistence type="predicted"/>
<dbReference type="AlphaFoldDB" id="A0AAJ7T767"/>
<feature type="compositionally biased region" description="Polar residues" evidence="1">
    <location>
        <begin position="108"/>
        <end position="118"/>
    </location>
</feature>
<feature type="compositionally biased region" description="Polar residues" evidence="1">
    <location>
        <begin position="65"/>
        <end position="78"/>
    </location>
</feature>
<feature type="region of interest" description="Disordered" evidence="1">
    <location>
        <begin position="192"/>
        <end position="224"/>
    </location>
</feature>
<feature type="compositionally biased region" description="Low complexity" evidence="1">
    <location>
        <begin position="79"/>
        <end position="102"/>
    </location>
</feature>
<feature type="chain" id="PRO_5044709308" evidence="3">
    <location>
        <begin position="28"/>
        <end position="224"/>
    </location>
</feature>
<organism evidence="4 5">
    <name type="scientific">Petromyzon marinus</name>
    <name type="common">Sea lamprey</name>
    <dbReference type="NCBI Taxonomy" id="7757"/>
    <lineage>
        <taxon>Eukaryota</taxon>
        <taxon>Metazoa</taxon>
        <taxon>Chordata</taxon>
        <taxon>Craniata</taxon>
        <taxon>Vertebrata</taxon>
        <taxon>Cyclostomata</taxon>
        <taxon>Hyperoartia</taxon>
        <taxon>Petromyzontiformes</taxon>
        <taxon>Petromyzontidae</taxon>
        <taxon>Petromyzon</taxon>
    </lineage>
</organism>
<keyword evidence="2" id="KW-1133">Transmembrane helix</keyword>
<keyword evidence="4" id="KW-1185">Reference proteome</keyword>
<dbReference type="RefSeq" id="XP_032811414.1">
    <property type="nucleotide sequence ID" value="XM_032955523.1"/>
</dbReference>
<evidence type="ECO:0000256" key="1">
    <source>
        <dbReference type="SAM" id="MobiDB-lite"/>
    </source>
</evidence>
<feature type="signal peptide" evidence="3">
    <location>
        <begin position="1"/>
        <end position="27"/>
    </location>
</feature>
<sequence length="224" mass="22690">MMKADKRSAVVCIALVALACYTADTSAQDTTTLPGPISDNTTVTTSEPVATSAATTITVETMTIQQSDSKSTTMESGVTQASTTESTVSETAEASTESTTIADPPPYSETSEAPQNTVAPAVTTVLQPGKENRDGANLTPEGGSASPDTAMESESSSSKVGGIVAGVMAAVVAAAAGYFAYYKKKFCFEPSDSEVGQSHGAKGAAQNDHQGATALLETAKEGGQ</sequence>
<dbReference type="Proteomes" id="UP001318040">
    <property type="component" value="Chromosome 16"/>
</dbReference>
<dbReference type="GeneID" id="116942979"/>
<keyword evidence="2" id="KW-0812">Transmembrane</keyword>
<evidence type="ECO:0000256" key="2">
    <source>
        <dbReference type="SAM" id="Phobius"/>
    </source>
</evidence>
<protein>
    <submittedName>
        <fullName evidence="5 6">Flocculation protein FLO11-like</fullName>
    </submittedName>
</protein>
<keyword evidence="3" id="KW-0732">Signal</keyword>
<dbReference type="PROSITE" id="PS51257">
    <property type="entry name" value="PROKAR_LIPOPROTEIN"/>
    <property type="match status" value="1"/>
</dbReference>
<evidence type="ECO:0000313" key="4">
    <source>
        <dbReference type="Proteomes" id="UP001318040"/>
    </source>
</evidence>
<keyword evidence="2" id="KW-0472">Membrane</keyword>
<name>A0AAJ7T767_PETMA</name>
<evidence type="ECO:0000313" key="6">
    <source>
        <dbReference type="RefSeq" id="XP_032811414.1"/>
    </source>
</evidence>
<evidence type="ECO:0000313" key="5">
    <source>
        <dbReference type="RefSeq" id="XP_032811413.1"/>
    </source>
</evidence>
<dbReference type="RefSeq" id="XP_032811413.1">
    <property type="nucleotide sequence ID" value="XM_032955522.1"/>
</dbReference>
<gene>
    <name evidence="5 6" type="primary">LOC116942979</name>
</gene>
<feature type="region of interest" description="Disordered" evidence="1">
    <location>
        <begin position="27"/>
        <end position="48"/>
    </location>
</feature>
<accession>A0AAJ7T767</accession>
<evidence type="ECO:0000256" key="3">
    <source>
        <dbReference type="SAM" id="SignalP"/>
    </source>
</evidence>
<feature type="region of interest" description="Disordered" evidence="1">
    <location>
        <begin position="65"/>
        <end position="155"/>
    </location>
</feature>
<reference evidence="5 6" key="1">
    <citation type="submission" date="2025-04" db="UniProtKB">
        <authorList>
            <consortium name="RefSeq"/>
        </authorList>
    </citation>
    <scope>IDENTIFICATION</scope>
    <source>
        <tissue evidence="5 6">Sperm</tissue>
    </source>
</reference>
<feature type="transmembrane region" description="Helical" evidence="2">
    <location>
        <begin position="160"/>
        <end position="181"/>
    </location>
</feature>
<dbReference type="KEGG" id="pmrn:116942979"/>